<dbReference type="Gene3D" id="3.40.50.12780">
    <property type="entry name" value="N-terminal domain of ligase-like"/>
    <property type="match status" value="1"/>
</dbReference>
<evidence type="ECO:0000256" key="1">
    <source>
        <dbReference type="ARBA" id="ARBA00006432"/>
    </source>
</evidence>
<dbReference type="RefSeq" id="XP_022248669.1">
    <property type="nucleotide sequence ID" value="XM_022392961.1"/>
</dbReference>
<evidence type="ECO:0000313" key="4">
    <source>
        <dbReference type="Proteomes" id="UP000694941"/>
    </source>
</evidence>
<evidence type="ECO:0000313" key="5">
    <source>
        <dbReference type="RefSeq" id="XP_022248669.1"/>
    </source>
</evidence>
<accession>A0ABM1SYG3</accession>
<dbReference type="Gene3D" id="3.30.300.30">
    <property type="match status" value="1"/>
</dbReference>
<dbReference type="InterPro" id="IPR045851">
    <property type="entry name" value="AMP-bd_C_sf"/>
</dbReference>
<dbReference type="PANTHER" id="PTHR43201">
    <property type="entry name" value="ACYL-COA SYNTHETASE"/>
    <property type="match status" value="1"/>
</dbReference>
<evidence type="ECO:0000259" key="2">
    <source>
        <dbReference type="Pfam" id="PF00501"/>
    </source>
</evidence>
<feature type="domain" description="AMP-binding enzyme C-terminal" evidence="3">
    <location>
        <begin position="471"/>
        <end position="547"/>
    </location>
</feature>
<sequence length="565" mass="63296">MNTLGRKFLVPAAYQLANLRMCNYLEPVGFAEPMKIQCHDYHFLPPFVPVFRQAKKFLNKIAIADRNGQHSYKDLLAQSHHLTERIKDALDTQLGSTCQQRIAFLCPNDVSYAVAQWATWQTNNIAVPLCKFHPTAQLTYYISDSEAALVMVTPEFFDTVKPITDKLGIPLIILESECDLPDILPGEIDEAEECNENLKLKSENAMIIYTSGTTGSPKGVVLTHFNLHAQTSCLIQSWEWSSKDVILHVLPLHHVHGIVNAMLCPLLVGATCVMLPKFNPSEVWKHMVDPEESMPRVNIFMGVPTMYVKLIEEYDSKFCQAGTSSRTREFIKAVCMQKLRLMVSGSTVNGCIVYLTQIDGSVGNPLPGVEVRISVKNVYSPTGYDTIAEGNIHRTYETKGREQEIGELLVRGPSVFKSYWNRPDAMAAAFTSDKWFQTGDTVQYIDGVYKILGRTSYDIIKSGGYKISALEVERHLLAHPNIKDCAVVGLPDITWGEKVGAVIVLANKYDSLVLSDLRDWCKDRVAPYAIPSVLECVPELPRNVMGKVNKKNLIQTVFPHIKKIT</sequence>
<comment type="similarity">
    <text evidence="1">Belongs to the ATP-dependent AMP-binding enzyme family.</text>
</comment>
<evidence type="ECO:0000259" key="3">
    <source>
        <dbReference type="Pfam" id="PF13193"/>
    </source>
</evidence>
<dbReference type="GeneID" id="106465128"/>
<dbReference type="InterPro" id="IPR042099">
    <property type="entry name" value="ANL_N_sf"/>
</dbReference>
<dbReference type="PANTHER" id="PTHR43201:SF8">
    <property type="entry name" value="ACYL-COA SYNTHETASE FAMILY MEMBER 3"/>
    <property type="match status" value="1"/>
</dbReference>
<protein>
    <submittedName>
        <fullName evidence="5">Acyl-CoA synthetase family member 3, mitochondrial-like</fullName>
    </submittedName>
</protein>
<dbReference type="InterPro" id="IPR000873">
    <property type="entry name" value="AMP-dep_synth/lig_dom"/>
</dbReference>
<name>A0ABM1SYG3_LIMPO</name>
<reference evidence="5" key="1">
    <citation type="submission" date="2025-08" db="UniProtKB">
        <authorList>
            <consortium name="RefSeq"/>
        </authorList>
    </citation>
    <scope>IDENTIFICATION</scope>
    <source>
        <tissue evidence="5">Muscle</tissue>
    </source>
</reference>
<gene>
    <name evidence="5" type="primary">LOC106465128</name>
</gene>
<dbReference type="Pfam" id="PF13193">
    <property type="entry name" value="AMP-binding_C"/>
    <property type="match status" value="1"/>
</dbReference>
<dbReference type="Pfam" id="PF00501">
    <property type="entry name" value="AMP-binding"/>
    <property type="match status" value="1"/>
</dbReference>
<keyword evidence="4" id="KW-1185">Reference proteome</keyword>
<organism evidence="4 5">
    <name type="scientific">Limulus polyphemus</name>
    <name type="common">Atlantic horseshoe crab</name>
    <dbReference type="NCBI Taxonomy" id="6850"/>
    <lineage>
        <taxon>Eukaryota</taxon>
        <taxon>Metazoa</taxon>
        <taxon>Ecdysozoa</taxon>
        <taxon>Arthropoda</taxon>
        <taxon>Chelicerata</taxon>
        <taxon>Merostomata</taxon>
        <taxon>Xiphosura</taxon>
        <taxon>Limulidae</taxon>
        <taxon>Limulus</taxon>
    </lineage>
</organism>
<dbReference type="Proteomes" id="UP000694941">
    <property type="component" value="Unplaced"/>
</dbReference>
<dbReference type="CDD" id="cd05941">
    <property type="entry name" value="MCS"/>
    <property type="match status" value="1"/>
</dbReference>
<dbReference type="InterPro" id="IPR020845">
    <property type="entry name" value="AMP-binding_CS"/>
</dbReference>
<feature type="domain" description="AMP-dependent synthetase/ligase" evidence="2">
    <location>
        <begin position="51"/>
        <end position="420"/>
    </location>
</feature>
<dbReference type="SUPFAM" id="SSF56801">
    <property type="entry name" value="Acetyl-CoA synthetase-like"/>
    <property type="match status" value="1"/>
</dbReference>
<dbReference type="PROSITE" id="PS00455">
    <property type="entry name" value="AMP_BINDING"/>
    <property type="match status" value="1"/>
</dbReference>
<proteinExistence type="inferred from homology"/>
<dbReference type="InterPro" id="IPR025110">
    <property type="entry name" value="AMP-bd_C"/>
</dbReference>